<comment type="caution">
    <text evidence="1">The sequence shown here is derived from an EMBL/GenBank/DDBJ whole genome shotgun (WGS) entry which is preliminary data.</text>
</comment>
<proteinExistence type="predicted"/>
<sequence length="96" mass="11152">MAIYGNFQKALQVIAEEMTQKLQEIHEAIGLLKDSSKKILLLGQAFVLYRINGVNKSLQIKSTELQTTVNLLKSLLDFLNSQREIFYKNERKHMRK</sequence>
<dbReference type="AlphaFoldDB" id="A0A8X6LWK8"/>
<reference evidence="1" key="1">
    <citation type="submission" date="2020-07" db="EMBL/GenBank/DDBJ databases">
        <title>Multicomponent nature underlies the extraordinary mechanical properties of spider dragline silk.</title>
        <authorList>
            <person name="Kono N."/>
            <person name="Nakamura H."/>
            <person name="Mori M."/>
            <person name="Yoshida Y."/>
            <person name="Ohtoshi R."/>
            <person name="Malay A.D."/>
            <person name="Moran D.A.P."/>
            <person name="Tomita M."/>
            <person name="Numata K."/>
            <person name="Arakawa K."/>
        </authorList>
    </citation>
    <scope>NUCLEOTIDE SEQUENCE</scope>
</reference>
<dbReference type="Proteomes" id="UP000887116">
    <property type="component" value="Unassembled WGS sequence"/>
</dbReference>
<evidence type="ECO:0000313" key="1">
    <source>
        <dbReference type="EMBL" id="GFR24700.1"/>
    </source>
</evidence>
<gene>
    <name evidence="1" type="ORF">TNCT_230341</name>
</gene>
<evidence type="ECO:0000313" key="2">
    <source>
        <dbReference type="Proteomes" id="UP000887116"/>
    </source>
</evidence>
<name>A0A8X6LWK8_TRICU</name>
<protein>
    <submittedName>
        <fullName evidence="1">Uncharacterized protein</fullName>
    </submittedName>
</protein>
<dbReference type="EMBL" id="BMAO01028438">
    <property type="protein sequence ID" value="GFR24700.1"/>
    <property type="molecule type" value="Genomic_DNA"/>
</dbReference>
<organism evidence="1 2">
    <name type="scientific">Trichonephila clavata</name>
    <name type="common">Joro spider</name>
    <name type="synonym">Nephila clavata</name>
    <dbReference type="NCBI Taxonomy" id="2740835"/>
    <lineage>
        <taxon>Eukaryota</taxon>
        <taxon>Metazoa</taxon>
        <taxon>Ecdysozoa</taxon>
        <taxon>Arthropoda</taxon>
        <taxon>Chelicerata</taxon>
        <taxon>Arachnida</taxon>
        <taxon>Araneae</taxon>
        <taxon>Araneomorphae</taxon>
        <taxon>Entelegynae</taxon>
        <taxon>Araneoidea</taxon>
        <taxon>Nephilidae</taxon>
        <taxon>Trichonephila</taxon>
    </lineage>
</organism>
<accession>A0A8X6LWK8</accession>
<keyword evidence="2" id="KW-1185">Reference proteome</keyword>